<dbReference type="PANTHER" id="PTHR31480">
    <property type="entry name" value="BIFUNCTIONAL LYCOPENE CYCLASE/PHYTOENE SYNTHASE"/>
    <property type="match status" value="1"/>
</dbReference>
<dbReference type="SFLD" id="SFLDG01018">
    <property type="entry name" value="Squalene/Phytoene_Synthase_Lik"/>
    <property type="match status" value="1"/>
</dbReference>
<evidence type="ECO:0000256" key="1">
    <source>
        <dbReference type="ARBA" id="ARBA00022679"/>
    </source>
</evidence>
<name>A0AAT9GLN5_9BACT</name>
<evidence type="ECO:0000313" key="2">
    <source>
        <dbReference type="EMBL" id="BFG71479.1"/>
    </source>
</evidence>
<protein>
    <submittedName>
        <fullName evidence="2">Phytoene/squalene synthase family protein</fullName>
    </submittedName>
</protein>
<dbReference type="GO" id="GO:0016117">
    <property type="term" value="P:carotenoid biosynthetic process"/>
    <property type="evidence" value="ECO:0007669"/>
    <property type="project" value="UniProtKB-ARBA"/>
</dbReference>
<gene>
    <name evidence="2" type="ORF">KACHI17_23600</name>
</gene>
<keyword evidence="1" id="KW-0808">Transferase</keyword>
<dbReference type="Gene3D" id="1.10.600.10">
    <property type="entry name" value="Farnesyl Diphosphate Synthase"/>
    <property type="match status" value="1"/>
</dbReference>
<sequence>MINLFHEVSQECSRITTEKYSTSFSSAIRLLHKDLRTPIFNIYGFVRFADEIVDTFHDFDKAVLLQEFKQATYDAIEKGISMNPILHSFQITVNQFGIDKELIDAFLYSMELDLDQRKYDRAGYEQYIYGSAEVVGLMCLFVFCEGDKKMYEQLKPYARSLGAAFQKVNFLRDLKADYEGLERVYFPGCDFRNFTSADKAAIEADIQKDFDHAYEGILLLPMKARFGVYVAYKYYLSLFKKIKKVRPQKIMEERIRIPDYGKVFILAKAGIRSQLNLL</sequence>
<dbReference type="RefSeq" id="WP_353549110.1">
    <property type="nucleotide sequence ID" value="NZ_AP029612.1"/>
</dbReference>
<organism evidence="2">
    <name type="scientific">Sediminibacterium sp. KACHI17</name>
    <dbReference type="NCBI Taxonomy" id="1751071"/>
    <lineage>
        <taxon>Bacteria</taxon>
        <taxon>Pseudomonadati</taxon>
        <taxon>Bacteroidota</taxon>
        <taxon>Chitinophagia</taxon>
        <taxon>Chitinophagales</taxon>
        <taxon>Chitinophagaceae</taxon>
        <taxon>Sediminibacterium</taxon>
    </lineage>
</organism>
<dbReference type="InterPro" id="IPR044843">
    <property type="entry name" value="Trans_IPPS_bact-type"/>
</dbReference>
<dbReference type="GO" id="GO:0051996">
    <property type="term" value="F:squalene synthase [NAD(P)H] activity"/>
    <property type="evidence" value="ECO:0007669"/>
    <property type="project" value="InterPro"/>
</dbReference>
<dbReference type="InterPro" id="IPR008949">
    <property type="entry name" value="Isoprenoid_synthase_dom_sf"/>
</dbReference>
<dbReference type="SFLD" id="SFLDS00005">
    <property type="entry name" value="Isoprenoid_Synthase_Type_I"/>
    <property type="match status" value="1"/>
</dbReference>
<dbReference type="PROSITE" id="PS01045">
    <property type="entry name" value="SQUALEN_PHYTOEN_SYN_2"/>
    <property type="match status" value="1"/>
</dbReference>
<dbReference type="SUPFAM" id="SSF48576">
    <property type="entry name" value="Terpenoid synthases"/>
    <property type="match status" value="1"/>
</dbReference>
<dbReference type="SFLD" id="SFLDG01212">
    <property type="entry name" value="Phytoene_synthase_like"/>
    <property type="match status" value="1"/>
</dbReference>
<dbReference type="InterPro" id="IPR033904">
    <property type="entry name" value="Trans_IPPS_HH"/>
</dbReference>
<dbReference type="InterPro" id="IPR002060">
    <property type="entry name" value="Squ/phyt_synthse"/>
</dbReference>
<reference evidence="2" key="1">
    <citation type="submission" date="2024-02" db="EMBL/GenBank/DDBJ databases">
        <title>Sediminibacterium planktonica sp. nov. and Sediminibacterium longus sp. nov., isolated from surface lake and river water.</title>
        <authorList>
            <person name="Watanabe K."/>
            <person name="Takemine S."/>
            <person name="Ishii Y."/>
            <person name="Ogata Y."/>
            <person name="Shindo C."/>
            <person name="Suda W."/>
        </authorList>
    </citation>
    <scope>NUCLEOTIDE SEQUENCE</scope>
    <source>
        <strain evidence="2">KACHI17</strain>
    </source>
</reference>
<dbReference type="AlphaFoldDB" id="A0AAT9GLN5"/>
<accession>A0AAT9GLN5</accession>
<dbReference type="CDD" id="cd00683">
    <property type="entry name" value="Trans_IPPS_HH"/>
    <property type="match status" value="1"/>
</dbReference>
<dbReference type="InterPro" id="IPR019845">
    <property type="entry name" value="Squalene/phytoene_synthase_CS"/>
</dbReference>
<dbReference type="EMBL" id="AP029612">
    <property type="protein sequence ID" value="BFG71479.1"/>
    <property type="molecule type" value="Genomic_DNA"/>
</dbReference>
<dbReference type="GO" id="GO:0004311">
    <property type="term" value="F:geranylgeranyl diphosphate synthase activity"/>
    <property type="evidence" value="ECO:0007669"/>
    <property type="project" value="InterPro"/>
</dbReference>
<dbReference type="Pfam" id="PF00494">
    <property type="entry name" value="SQS_PSY"/>
    <property type="match status" value="1"/>
</dbReference>
<proteinExistence type="predicted"/>